<dbReference type="Proteomes" id="UP000593575">
    <property type="component" value="Unassembled WGS sequence"/>
</dbReference>
<name>A0A7J9J592_9ROSI</name>
<evidence type="ECO:0000313" key="1">
    <source>
        <dbReference type="EMBL" id="MBA0829580.1"/>
    </source>
</evidence>
<proteinExistence type="predicted"/>
<protein>
    <submittedName>
        <fullName evidence="1">Uncharacterized protein</fullName>
    </submittedName>
</protein>
<reference evidence="1 2" key="1">
    <citation type="journal article" date="2019" name="Genome Biol. Evol.">
        <title>Insights into the evolution of the New World diploid cottons (Gossypium, subgenus Houzingenia) based on genome sequencing.</title>
        <authorList>
            <person name="Grover C.E."/>
            <person name="Arick M.A. 2nd"/>
            <person name="Thrash A."/>
            <person name="Conover J.L."/>
            <person name="Sanders W.S."/>
            <person name="Peterson D.G."/>
            <person name="Frelichowski J.E."/>
            <person name="Scheffler J.A."/>
            <person name="Scheffler B.E."/>
            <person name="Wendel J.F."/>
        </authorList>
    </citation>
    <scope>NUCLEOTIDE SEQUENCE [LARGE SCALE GENOMIC DNA]</scope>
    <source>
        <strain evidence="1">6</strain>
        <tissue evidence="1">Leaf</tissue>
    </source>
</reference>
<dbReference type="AlphaFoldDB" id="A0A7J9J592"/>
<evidence type="ECO:0000313" key="2">
    <source>
        <dbReference type="Proteomes" id="UP000593575"/>
    </source>
</evidence>
<organism evidence="1 2">
    <name type="scientific">Gossypium armourianum</name>
    <dbReference type="NCBI Taxonomy" id="34283"/>
    <lineage>
        <taxon>Eukaryota</taxon>
        <taxon>Viridiplantae</taxon>
        <taxon>Streptophyta</taxon>
        <taxon>Embryophyta</taxon>
        <taxon>Tracheophyta</taxon>
        <taxon>Spermatophyta</taxon>
        <taxon>Magnoliopsida</taxon>
        <taxon>eudicotyledons</taxon>
        <taxon>Gunneridae</taxon>
        <taxon>Pentapetalae</taxon>
        <taxon>rosids</taxon>
        <taxon>malvids</taxon>
        <taxon>Malvales</taxon>
        <taxon>Malvaceae</taxon>
        <taxon>Malvoideae</taxon>
        <taxon>Gossypium</taxon>
    </lineage>
</organism>
<accession>A0A7J9J592</accession>
<comment type="caution">
    <text evidence="1">The sequence shown here is derived from an EMBL/GenBank/DDBJ whole genome shotgun (WGS) entry which is preliminary data.</text>
</comment>
<gene>
    <name evidence="1" type="ORF">Goarm_014176</name>
</gene>
<keyword evidence="2" id="KW-1185">Reference proteome</keyword>
<dbReference type="EMBL" id="JABFAE010000006">
    <property type="protein sequence ID" value="MBA0829580.1"/>
    <property type="molecule type" value="Genomic_DNA"/>
</dbReference>
<sequence length="33" mass="4025">MLTGKDNSDFETSQFRHCNFRYYDQLAFIYAKD</sequence>